<dbReference type="KEGG" id="rcu:8284717"/>
<protein>
    <recommendedName>
        <fullName evidence="4">FHA domain-containing protein</fullName>
    </recommendedName>
</protein>
<feature type="compositionally biased region" description="Basic and acidic residues" evidence="1">
    <location>
        <begin position="206"/>
        <end position="220"/>
    </location>
</feature>
<evidence type="ECO:0008006" key="4">
    <source>
        <dbReference type="Google" id="ProtNLM"/>
    </source>
</evidence>
<dbReference type="STRING" id="3988.B9S5X4"/>
<organism evidence="2 3">
    <name type="scientific">Ricinus communis</name>
    <name type="common">Castor bean</name>
    <dbReference type="NCBI Taxonomy" id="3988"/>
    <lineage>
        <taxon>Eukaryota</taxon>
        <taxon>Viridiplantae</taxon>
        <taxon>Streptophyta</taxon>
        <taxon>Embryophyta</taxon>
        <taxon>Tracheophyta</taxon>
        <taxon>Spermatophyta</taxon>
        <taxon>Magnoliopsida</taxon>
        <taxon>eudicotyledons</taxon>
        <taxon>Gunneridae</taxon>
        <taxon>Pentapetalae</taxon>
        <taxon>rosids</taxon>
        <taxon>fabids</taxon>
        <taxon>Malpighiales</taxon>
        <taxon>Euphorbiaceae</taxon>
        <taxon>Acalyphoideae</taxon>
        <taxon>Acalypheae</taxon>
        <taxon>Ricinus</taxon>
    </lineage>
</organism>
<evidence type="ECO:0000313" key="2">
    <source>
        <dbReference type="EMBL" id="EEF41061.1"/>
    </source>
</evidence>
<feature type="compositionally biased region" description="Acidic residues" evidence="1">
    <location>
        <begin position="268"/>
        <end position="297"/>
    </location>
</feature>
<dbReference type="SUPFAM" id="SSF49879">
    <property type="entry name" value="SMAD/FHA domain"/>
    <property type="match status" value="1"/>
</dbReference>
<evidence type="ECO:0000256" key="1">
    <source>
        <dbReference type="SAM" id="MobiDB-lite"/>
    </source>
</evidence>
<gene>
    <name evidence="2" type="ORF">RCOM_0655620</name>
</gene>
<dbReference type="CDD" id="cd22671">
    <property type="entry name" value="FHA_APTX-like"/>
    <property type="match status" value="1"/>
</dbReference>
<feature type="compositionally biased region" description="Basic and acidic residues" evidence="1">
    <location>
        <begin position="234"/>
        <end position="246"/>
    </location>
</feature>
<dbReference type="PANTHER" id="PTHR37733:SF1">
    <property type="entry name" value="SMAD_FHA DOMAIN-CONTAINING PROTEIN"/>
    <property type="match status" value="1"/>
</dbReference>
<dbReference type="InterPro" id="IPR008984">
    <property type="entry name" value="SMAD_FHA_dom_sf"/>
</dbReference>
<dbReference type="Gene3D" id="2.60.200.20">
    <property type="match status" value="1"/>
</dbReference>
<sequence>MEIEGDDGSRIEVESDGFETVFGRGLGYNTKDRTVSRRHVLFKTENNQTEPRVSFQVIGKNPLWVRKSGESERDIKVFRKFDKGEVGAGDWFCTSSQNPVWFNLKKIGAVKEENDLESENLERNNLSQIDPVKEFGFLVIGHEFDCYPKQRIKDANNWDWFIEEPEQDSEDDDERFENNKKRKREKKSGDNYDDDDDDWSGESEEDKVIVGKISKVERSKYSTRSKDRKNKTKTCKDTARKKDSLQKKTMSIDNDEDDETLGGFIVNDADEEEEENGGESDEEEEEFTDEEEEELED</sequence>
<feature type="compositionally biased region" description="Acidic residues" evidence="1">
    <location>
        <begin position="164"/>
        <end position="175"/>
    </location>
</feature>
<reference evidence="3" key="1">
    <citation type="journal article" date="2010" name="Nat. Biotechnol.">
        <title>Draft genome sequence of the oilseed species Ricinus communis.</title>
        <authorList>
            <person name="Chan A.P."/>
            <person name="Crabtree J."/>
            <person name="Zhao Q."/>
            <person name="Lorenzi H."/>
            <person name="Orvis J."/>
            <person name="Puiu D."/>
            <person name="Melake-Berhan A."/>
            <person name="Jones K.M."/>
            <person name="Redman J."/>
            <person name="Chen G."/>
            <person name="Cahoon E.B."/>
            <person name="Gedil M."/>
            <person name="Stanke M."/>
            <person name="Haas B.J."/>
            <person name="Wortman J.R."/>
            <person name="Fraser-Liggett C.M."/>
            <person name="Ravel J."/>
            <person name="Rabinowicz P.D."/>
        </authorList>
    </citation>
    <scope>NUCLEOTIDE SEQUENCE [LARGE SCALE GENOMIC DNA]</scope>
    <source>
        <strain evidence="3">cv. Hale</strain>
    </source>
</reference>
<dbReference type="eggNOG" id="ENOG502RYC4">
    <property type="taxonomic scope" value="Eukaryota"/>
</dbReference>
<evidence type="ECO:0000313" key="3">
    <source>
        <dbReference type="Proteomes" id="UP000008311"/>
    </source>
</evidence>
<dbReference type="AlphaFoldDB" id="B9S5X4"/>
<feature type="region of interest" description="Disordered" evidence="1">
    <location>
        <begin position="164"/>
        <end position="297"/>
    </location>
</feature>
<dbReference type="InParanoid" id="B9S5X4"/>
<accession>B9S5X4</accession>
<dbReference type="Proteomes" id="UP000008311">
    <property type="component" value="Unassembled WGS sequence"/>
</dbReference>
<proteinExistence type="predicted"/>
<keyword evidence="3" id="KW-1185">Reference proteome</keyword>
<dbReference type="FunCoup" id="B9S5X4">
    <property type="interactions" value="611"/>
</dbReference>
<dbReference type="PANTHER" id="PTHR37733">
    <property type="entry name" value="SMAD/FHA DOMAIN-CONTAINING PROTEIN"/>
    <property type="match status" value="1"/>
</dbReference>
<feature type="compositionally biased region" description="Acidic residues" evidence="1">
    <location>
        <begin position="191"/>
        <end position="205"/>
    </location>
</feature>
<dbReference type="EMBL" id="EQ973876">
    <property type="protein sequence ID" value="EEF41061.1"/>
    <property type="molecule type" value="Genomic_DNA"/>
</dbReference>
<name>B9S5X4_RICCO</name>
<dbReference type="OrthoDB" id="688570at2759"/>
<feature type="compositionally biased region" description="Basic residues" evidence="1">
    <location>
        <begin position="221"/>
        <end position="233"/>
    </location>
</feature>